<organism evidence="1 2">
    <name type="scientific">Azospirillum baldaniorum</name>
    <dbReference type="NCBI Taxonomy" id="1064539"/>
    <lineage>
        <taxon>Bacteria</taxon>
        <taxon>Pseudomonadati</taxon>
        <taxon>Pseudomonadota</taxon>
        <taxon>Alphaproteobacteria</taxon>
        <taxon>Rhodospirillales</taxon>
        <taxon>Azospirillaceae</taxon>
        <taxon>Azospirillum</taxon>
    </lineage>
</organism>
<dbReference type="KEGG" id="abs:AZOBR_p260011"/>
<sequence length="217" mass="24319">MAALALTQLNLEFVKQSLRQRCEGVRSSHLSEALAAGCGYHTHMALVAAIRECDPRWPEVARVDDSRFLARLAGLGYMVDGGVLPAIVRSPKLPKGLWRIFRDGDIPAMDLWFRECQRRDIPYVYVTPRRKYARIDWDCISTDTRHDDVVATEASNALLDGMYKTFQRLAAPNKAMFEGSAFVGQIDHLTIDAALSLADEMFIALKGAMRFSPAKRS</sequence>
<evidence type="ECO:0000313" key="2">
    <source>
        <dbReference type="Proteomes" id="UP000007319"/>
    </source>
</evidence>
<accession>A0A9P1JXN9</accession>
<reference evidence="1 2" key="1">
    <citation type="journal article" date="2011" name="PLoS Genet.">
        <title>Azospirillum genomes reveal transition of bacteria from aquatic to terrestrial environments.</title>
        <authorList>
            <person name="Wisniewski-Dye F."/>
            <person name="Borziak K."/>
            <person name="Khalsa-Moyers G."/>
            <person name="Alexandre G."/>
            <person name="Sukharnikov L.O."/>
            <person name="Wuichet K."/>
            <person name="Hurst G.B."/>
            <person name="McDonald W.H."/>
            <person name="Robertson J.S."/>
            <person name="Barbe V."/>
            <person name="Calteau A."/>
            <person name="Rouy Z."/>
            <person name="Mangenot S."/>
            <person name="Prigent-Combaret C."/>
            <person name="Normand P."/>
            <person name="Boyer M."/>
            <person name="Siguier P."/>
            <person name="Dessaux Y."/>
            <person name="Elmerich C."/>
            <person name="Condemine G."/>
            <person name="Krishnen G."/>
            <person name="Kennedy I."/>
            <person name="Paterson A.H."/>
            <person name="Gonzalez V."/>
            <person name="Mavingui P."/>
            <person name="Zhulin I.B."/>
        </authorList>
    </citation>
    <scope>NUCLEOTIDE SEQUENCE [LARGE SCALE GENOMIC DNA]</scope>
    <source>
        <strain evidence="1 2">Sp245</strain>
    </source>
</reference>
<dbReference type="Proteomes" id="UP000007319">
    <property type="component" value="Plasmid AZOBR_p2"/>
</dbReference>
<proteinExistence type="predicted"/>
<gene>
    <name evidence="1" type="ORF">AZOBR_p260011</name>
</gene>
<dbReference type="RefSeq" id="WP_014242124.1">
    <property type="nucleotide sequence ID" value="NZ_CP022260.1"/>
</dbReference>
<keyword evidence="2" id="KW-1185">Reference proteome</keyword>
<dbReference type="AlphaFoldDB" id="A0A9P1JXN9"/>
<geneLocation type="plasmid" evidence="1 2">
    <name>AZOBR_p2</name>
</geneLocation>
<name>A0A9P1JXN9_9PROT</name>
<evidence type="ECO:0000313" key="1">
    <source>
        <dbReference type="EMBL" id="CCD01784.1"/>
    </source>
</evidence>
<protein>
    <submittedName>
        <fullName evidence="1">Uncharacterized protein</fullName>
    </submittedName>
</protein>
<dbReference type="EMBL" id="HE577329">
    <property type="protein sequence ID" value="CCD01784.1"/>
    <property type="molecule type" value="Genomic_DNA"/>
</dbReference>
<keyword evidence="1" id="KW-0614">Plasmid</keyword>